<evidence type="ECO:0000313" key="4">
    <source>
        <dbReference type="Proteomes" id="UP001500973"/>
    </source>
</evidence>
<sequence length="213" mass="22041">MCGGRAVVPSPAISTAHPRRRYAAPPDGYPAAMQRSEHLQHLDKHLVDELTQVARETVRDELRTQARAQRRKAALYAASGAAALYAGAAVALTVGLALALVLPAWAAALITAALLVGAAYALRNAARPGTPGAPGASGSPDRATAKAALAQASAPPPPKVPPVPTAPPTTDVLPPRSDEGQWSEIHRCWKPACSAIRACSISSAGPYCSLERK</sequence>
<feature type="compositionally biased region" description="Low complexity" evidence="1">
    <location>
        <begin position="129"/>
        <end position="153"/>
    </location>
</feature>
<keyword evidence="2" id="KW-0472">Membrane</keyword>
<evidence type="ECO:0000256" key="2">
    <source>
        <dbReference type="SAM" id="Phobius"/>
    </source>
</evidence>
<organism evidence="3 4">
    <name type="scientific">Streptomyces thermospinosisporus</name>
    <dbReference type="NCBI Taxonomy" id="161482"/>
    <lineage>
        <taxon>Bacteria</taxon>
        <taxon>Bacillati</taxon>
        <taxon>Actinomycetota</taxon>
        <taxon>Actinomycetes</taxon>
        <taxon>Kitasatosporales</taxon>
        <taxon>Streptomycetaceae</taxon>
        <taxon>Streptomyces</taxon>
    </lineage>
</organism>
<reference evidence="3 4" key="1">
    <citation type="journal article" date="2019" name="Int. J. Syst. Evol. Microbiol.">
        <title>The Global Catalogue of Microorganisms (GCM) 10K type strain sequencing project: providing services to taxonomists for standard genome sequencing and annotation.</title>
        <authorList>
            <consortium name="The Broad Institute Genomics Platform"/>
            <consortium name="The Broad Institute Genome Sequencing Center for Infectious Disease"/>
            <person name="Wu L."/>
            <person name="Ma J."/>
        </authorList>
    </citation>
    <scope>NUCLEOTIDE SEQUENCE [LARGE SCALE GENOMIC DNA]</scope>
    <source>
        <strain evidence="3 4">JCM 11756</strain>
    </source>
</reference>
<name>A0ABN1Z177_9ACTN</name>
<feature type="compositionally biased region" description="Pro residues" evidence="1">
    <location>
        <begin position="154"/>
        <end position="167"/>
    </location>
</feature>
<comment type="caution">
    <text evidence="3">The sequence shown here is derived from an EMBL/GenBank/DDBJ whole genome shotgun (WGS) entry which is preliminary data.</text>
</comment>
<evidence type="ECO:0000313" key="3">
    <source>
        <dbReference type="EMBL" id="GAA1427001.1"/>
    </source>
</evidence>
<feature type="region of interest" description="Disordered" evidence="1">
    <location>
        <begin position="1"/>
        <end position="25"/>
    </location>
</feature>
<feature type="transmembrane region" description="Helical" evidence="2">
    <location>
        <begin position="73"/>
        <end position="98"/>
    </location>
</feature>
<dbReference type="EMBL" id="BAAAIZ010000053">
    <property type="protein sequence ID" value="GAA1427001.1"/>
    <property type="molecule type" value="Genomic_DNA"/>
</dbReference>
<feature type="transmembrane region" description="Helical" evidence="2">
    <location>
        <begin position="104"/>
        <end position="122"/>
    </location>
</feature>
<keyword evidence="2" id="KW-0812">Transmembrane</keyword>
<dbReference type="Proteomes" id="UP001500973">
    <property type="component" value="Unassembled WGS sequence"/>
</dbReference>
<evidence type="ECO:0008006" key="5">
    <source>
        <dbReference type="Google" id="ProtNLM"/>
    </source>
</evidence>
<proteinExistence type="predicted"/>
<dbReference type="Pfam" id="PF07332">
    <property type="entry name" value="Phage_holin_3_6"/>
    <property type="match status" value="1"/>
</dbReference>
<evidence type="ECO:0000256" key="1">
    <source>
        <dbReference type="SAM" id="MobiDB-lite"/>
    </source>
</evidence>
<accession>A0ABN1Z177</accession>
<keyword evidence="2" id="KW-1133">Transmembrane helix</keyword>
<keyword evidence="4" id="KW-1185">Reference proteome</keyword>
<feature type="region of interest" description="Disordered" evidence="1">
    <location>
        <begin position="129"/>
        <end position="180"/>
    </location>
</feature>
<gene>
    <name evidence="3" type="ORF">GCM10009601_37310</name>
</gene>
<protein>
    <recommendedName>
        <fullName evidence="5">Phage holin family protein</fullName>
    </recommendedName>
</protein>
<dbReference type="InterPro" id="IPR009937">
    <property type="entry name" value="Phage_holin_3_6"/>
</dbReference>